<comment type="similarity">
    <text evidence="2">Belongs to the autoinducer-2 exporter (AI-2E) (TC 2.A.86) family.</text>
</comment>
<evidence type="ECO:0000256" key="4">
    <source>
        <dbReference type="ARBA" id="ARBA00022989"/>
    </source>
</evidence>
<feature type="transmembrane region" description="Helical" evidence="6">
    <location>
        <begin position="80"/>
        <end position="105"/>
    </location>
</feature>
<reference evidence="7" key="2">
    <citation type="journal article" date="2021" name="PeerJ">
        <title>Extensive microbial diversity within the chicken gut microbiome revealed by metagenomics and culture.</title>
        <authorList>
            <person name="Gilroy R."/>
            <person name="Ravi A."/>
            <person name="Getino M."/>
            <person name="Pursley I."/>
            <person name="Horton D.L."/>
            <person name="Alikhan N.F."/>
            <person name="Baker D."/>
            <person name="Gharbi K."/>
            <person name="Hall N."/>
            <person name="Watson M."/>
            <person name="Adriaenssens E.M."/>
            <person name="Foster-Nyarko E."/>
            <person name="Jarju S."/>
            <person name="Secka A."/>
            <person name="Antonio M."/>
            <person name="Oren A."/>
            <person name="Chaudhuri R.R."/>
            <person name="La Ragione R."/>
            <person name="Hildebrand F."/>
            <person name="Pallen M.J."/>
        </authorList>
    </citation>
    <scope>NUCLEOTIDE SEQUENCE</scope>
    <source>
        <strain evidence="7">CHK195-11698</strain>
    </source>
</reference>
<feature type="transmembrane region" description="Helical" evidence="6">
    <location>
        <begin position="43"/>
        <end position="68"/>
    </location>
</feature>
<evidence type="ECO:0000256" key="2">
    <source>
        <dbReference type="ARBA" id="ARBA00009773"/>
    </source>
</evidence>
<comment type="caution">
    <text evidence="7">The sequence shown here is derived from an EMBL/GenBank/DDBJ whole genome shotgun (WGS) entry which is preliminary data.</text>
</comment>
<evidence type="ECO:0000256" key="3">
    <source>
        <dbReference type="ARBA" id="ARBA00022692"/>
    </source>
</evidence>
<feature type="transmembrane region" description="Helical" evidence="6">
    <location>
        <begin position="207"/>
        <end position="231"/>
    </location>
</feature>
<evidence type="ECO:0000256" key="6">
    <source>
        <dbReference type="SAM" id="Phobius"/>
    </source>
</evidence>
<sequence length="354" mass="39570">MNLMKKIISKLQDISTLYRSLGIIMILLIILILYSLSPVFADIFGMLIAIIKPFAIGFMIAYILNPCVNFLRDMGMKRGLAIAFVYISVIFLVLVLGVVLLPAMIRKISELSAMLIAAAQEINIWLIIEHDVNLSPLFSSFIEGIRTLVDNLGIWQNALTALTDALGYFTSGVIYLAISLYMIAHIDEVKMQIKRLSRLIHPFLPSYLSSLDYYMLCFLKGVLVLMGIHLLEYGLMYFLVGHSYYKELAVLNALSVIIPYIGPLMSSLVGLLTGYGLPSLQFMVMLLLTLILFLVDSYVIMPRVYSSNTNTKPIWILCAIIIGTNLFGITGMVFAVPLLMVGFAGLKKIVERRT</sequence>
<evidence type="ECO:0000313" key="8">
    <source>
        <dbReference type="Proteomes" id="UP000824175"/>
    </source>
</evidence>
<dbReference type="AlphaFoldDB" id="A0A9D1HNU1"/>
<keyword evidence="3 6" id="KW-0812">Transmembrane</keyword>
<evidence type="ECO:0000256" key="5">
    <source>
        <dbReference type="ARBA" id="ARBA00023136"/>
    </source>
</evidence>
<accession>A0A9D1HNU1</accession>
<dbReference type="EMBL" id="DVMJ01000009">
    <property type="protein sequence ID" value="HIU12754.1"/>
    <property type="molecule type" value="Genomic_DNA"/>
</dbReference>
<keyword evidence="5 6" id="KW-0472">Membrane</keyword>
<feature type="transmembrane region" description="Helical" evidence="6">
    <location>
        <begin position="21"/>
        <end position="37"/>
    </location>
</feature>
<organism evidence="7 8">
    <name type="scientific">Candidatus Fimiplasma intestinipullorum</name>
    <dbReference type="NCBI Taxonomy" id="2840825"/>
    <lineage>
        <taxon>Bacteria</taxon>
        <taxon>Bacillati</taxon>
        <taxon>Bacillota</taxon>
        <taxon>Clostridia</taxon>
        <taxon>Eubacteriales</taxon>
        <taxon>Candidatus Fimiplasma</taxon>
    </lineage>
</organism>
<feature type="transmembrane region" description="Helical" evidence="6">
    <location>
        <begin position="282"/>
        <end position="301"/>
    </location>
</feature>
<gene>
    <name evidence="7" type="ORF">IAD15_01610</name>
</gene>
<proteinExistence type="inferred from homology"/>
<dbReference type="Pfam" id="PF01594">
    <property type="entry name" value="AI-2E_transport"/>
    <property type="match status" value="1"/>
</dbReference>
<dbReference type="GO" id="GO:0016020">
    <property type="term" value="C:membrane"/>
    <property type="evidence" value="ECO:0007669"/>
    <property type="project" value="UniProtKB-SubCell"/>
</dbReference>
<feature type="transmembrane region" description="Helical" evidence="6">
    <location>
        <begin position="313"/>
        <end position="346"/>
    </location>
</feature>
<dbReference type="Proteomes" id="UP000824175">
    <property type="component" value="Unassembled WGS sequence"/>
</dbReference>
<keyword evidence="4 6" id="KW-1133">Transmembrane helix</keyword>
<evidence type="ECO:0000313" key="7">
    <source>
        <dbReference type="EMBL" id="HIU12754.1"/>
    </source>
</evidence>
<evidence type="ECO:0000256" key="1">
    <source>
        <dbReference type="ARBA" id="ARBA00004141"/>
    </source>
</evidence>
<protein>
    <submittedName>
        <fullName evidence="7">AI-2E family transporter</fullName>
    </submittedName>
</protein>
<name>A0A9D1HNU1_9FIRM</name>
<reference evidence="7" key="1">
    <citation type="submission" date="2020-10" db="EMBL/GenBank/DDBJ databases">
        <authorList>
            <person name="Gilroy R."/>
        </authorList>
    </citation>
    <scope>NUCLEOTIDE SEQUENCE</scope>
    <source>
        <strain evidence="7">CHK195-11698</strain>
    </source>
</reference>
<feature type="transmembrane region" description="Helical" evidence="6">
    <location>
        <begin position="251"/>
        <end position="275"/>
    </location>
</feature>
<feature type="transmembrane region" description="Helical" evidence="6">
    <location>
        <begin position="165"/>
        <end position="186"/>
    </location>
</feature>
<dbReference type="InterPro" id="IPR002549">
    <property type="entry name" value="AI-2E-like"/>
</dbReference>
<comment type="subcellular location">
    <subcellularLocation>
        <location evidence="1">Membrane</location>
        <topology evidence="1">Multi-pass membrane protein</topology>
    </subcellularLocation>
</comment>